<dbReference type="Pfam" id="PF02518">
    <property type="entry name" value="HATPase_c"/>
    <property type="match status" value="1"/>
</dbReference>
<dbReference type="Proteomes" id="UP001524944">
    <property type="component" value="Unassembled WGS sequence"/>
</dbReference>
<evidence type="ECO:0000256" key="8">
    <source>
        <dbReference type="ARBA" id="ARBA00022741"/>
    </source>
</evidence>
<evidence type="ECO:0000256" key="12">
    <source>
        <dbReference type="ARBA" id="ARBA00023012"/>
    </source>
</evidence>
<gene>
    <name evidence="17" type="ORF">NVS47_11350</name>
</gene>
<dbReference type="SUPFAM" id="SSF47384">
    <property type="entry name" value="Homodimeric domain of signal transducing histidine kinase"/>
    <property type="match status" value="1"/>
</dbReference>
<evidence type="ECO:0000256" key="3">
    <source>
        <dbReference type="ARBA" id="ARBA00012438"/>
    </source>
</evidence>
<dbReference type="SUPFAM" id="SSF55874">
    <property type="entry name" value="ATPase domain of HSP90 chaperone/DNA topoisomerase II/histidine kinase"/>
    <property type="match status" value="1"/>
</dbReference>
<evidence type="ECO:0000256" key="11">
    <source>
        <dbReference type="ARBA" id="ARBA00022989"/>
    </source>
</evidence>
<evidence type="ECO:0000256" key="4">
    <source>
        <dbReference type="ARBA" id="ARBA00022475"/>
    </source>
</evidence>
<keyword evidence="6" id="KW-0808">Transferase</keyword>
<dbReference type="Pfam" id="PF00512">
    <property type="entry name" value="HisKA"/>
    <property type="match status" value="1"/>
</dbReference>
<dbReference type="Gene3D" id="3.30.565.10">
    <property type="entry name" value="Histidine kinase-like ATPase, C-terminal domain"/>
    <property type="match status" value="1"/>
</dbReference>
<dbReference type="EC" id="2.7.13.3" evidence="3"/>
<dbReference type="GO" id="GO:0016301">
    <property type="term" value="F:kinase activity"/>
    <property type="evidence" value="ECO:0007669"/>
    <property type="project" value="UniProtKB-KW"/>
</dbReference>
<evidence type="ECO:0000259" key="16">
    <source>
        <dbReference type="PROSITE" id="PS50885"/>
    </source>
</evidence>
<dbReference type="InterPro" id="IPR003661">
    <property type="entry name" value="HisK_dim/P_dom"/>
</dbReference>
<name>A0ABT1Y5G9_9FIRM</name>
<dbReference type="PANTHER" id="PTHR45528">
    <property type="entry name" value="SENSOR HISTIDINE KINASE CPXA"/>
    <property type="match status" value="1"/>
</dbReference>
<evidence type="ECO:0000256" key="14">
    <source>
        <dbReference type="SAM" id="Phobius"/>
    </source>
</evidence>
<sequence length="476" mass="54777">MKRTLFKKMFFIYGITLIFGFGVLALLLSQLFNQYFIETKKELLLEQGKKISENLIQALYTGRIDQQRLRDDLEVLDQFLKARIWIVNEDGLIVGVSAPAEEGFLGQRIAQDQLKQLWEQKVLYEEGTFGGKLSQPALSVGYPIYFERAFRGGILIHASLPEVRKTFADIYRITLGAMIFAMLFAYAILYFQVRKISRPLKEISEAAKIIAGGEFQKRLNIHTRDEIEELAKSFDLMAESLEKIEDNRRNFIASISHDLRSPMTLIRGFIEGILDGTIPPEQQQHYLEIVLAESKGIIKLTNELLELNQMQQGKVEVDNQVFELHEVLRRKLLSFEQPIQEKQLEVTLVLFQESAAVQADPDFLDRILTNLLDNAVKFTPHGDKIIIQTSEHKDRIWVEITNTGVTMDQEELEKIWTRFHKGDPSRGEDKRGYGLGLAIVKEMISRMDQKIWAESTDHQVKMTFTLTKSQMLTVCS</sequence>
<dbReference type="InterPro" id="IPR050398">
    <property type="entry name" value="HssS/ArlS-like"/>
</dbReference>
<comment type="caution">
    <text evidence="17">The sequence shown here is derived from an EMBL/GenBank/DDBJ whole genome shotgun (WGS) entry which is preliminary data.</text>
</comment>
<keyword evidence="10" id="KW-0067">ATP-binding</keyword>
<dbReference type="PROSITE" id="PS50885">
    <property type="entry name" value="HAMP"/>
    <property type="match status" value="1"/>
</dbReference>
<feature type="domain" description="HAMP" evidence="16">
    <location>
        <begin position="194"/>
        <end position="246"/>
    </location>
</feature>
<dbReference type="Gene3D" id="3.30.450.20">
    <property type="entry name" value="PAS domain"/>
    <property type="match status" value="1"/>
</dbReference>
<dbReference type="CDD" id="cd06225">
    <property type="entry name" value="HAMP"/>
    <property type="match status" value="1"/>
</dbReference>
<keyword evidence="5" id="KW-0597">Phosphoprotein</keyword>
<comment type="subcellular location">
    <subcellularLocation>
        <location evidence="2">Cell membrane</location>
        <topology evidence="2">Multi-pass membrane protein</topology>
    </subcellularLocation>
</comment>
<evidence type="ECO:0000256" key="1">
    <source>
        <dbReference type="ARBA" id="ARBA00000085"/>
    </source>
</evidence>
<evidence type="ECO:0000256" key="13">
    <source>
        <dbReference type="ARBA" id="ARBA00023136"/>
    </source>
</evidence>
<dbReference type="SMART" id="SM00388">
    <property type="entry name" value="HisKA"/>
    <property type="match status" value="1"/>
</dbReference>
<dbReference type="PANTHER" id="PTHR45528:SF1">
    <property type="entry name" value="SENSOR HISTIDINE KINASE CPXA"/>
    <property type="match status" value="1"/>
</dbReference>
<evidence type="ECO:0000313" key="18">
    <source>
        <dbReference type="Proteomes" id="UP001524944"/>
    </source>
</evidence>
<dbReference type="Pfam" id="PF00672">
    <property type="entry name" value="HAMP"/>
    <property type="match status" value="1"/>
</dbReference>
<organism evidence="17 18">
    <name type="scientific">Dehalobacterium formicoaceticum</name>
    <dbReference type="NCBI Taxonomy" id="51515"/>
    <lineage>
        <taxon>Bacteria</taxon>
        <taxon>Bacillati</taxon>
        <taxon>Bacillota</taxon>
        <taxon>Clostridia</taxon>
        <taxon>Eubacteriales</taxon>
        <taxon>Peptococcaceae</taxon>
        <taxon>Dehalobacterium</taxon>
    </lineage>
</organism>
<keyword evidence="12" id="KW-0902">Two-component regulatory system</keyword>
<proteinExistence type="predicted"/>
<evidence type="ECO:0000256" key="2">
    <source>
        <dbReference type="ARBA" id="ARBA00004651"/>
    </source>
</evidence>
<dbReference type="CDD" id="cd00082">
    <property type="entry name" value="HisKA"/>
    <property type="match status" value="1"/>
</dbReference>
<keyword evidence="9 17" id="KW-0418">Kinase</keyword>
<keyword evidence="8" id="KW-0547">Nucleotide-binding</keyword>
<dbReference type="SUPFAM" id="SSF158472">
    <property type="entry name" value="HAMP domain-like"/>
    <property type="match status" value="1"/>
</dbReference>
<reference evidence="17 18" key="1">
    <citation type="submission" date="2022-08" db="EMBL/GenBank/DDBJ databases">
        <title>Proteogenomics of the novel Dehalobacterium formicoaceticum strain EZ94 highlights a key role of methyltransferases during anaerobic dichloromethane degradation.</title>
        <authorList>
            <person name="Wasmund K."/>
        </authorList>
    </citation>
    <scope>NUCLEOTIDE SEQUENCE [LARGE SCALE GENOMIC DNA]</scope>
    <source>
        <strain evidence="17 18">EZ94</strain>
    </source>
</reference>
<dbReference type="PROSITE" id="PS50109">
    <property type="entry name" value="HIS_KIN"/>
    <property type="match status" value="1"/>
</dbReference>
<evidence type="ECO:0000256" key="7">
    <source>
        <dbReference type="ARBA" id="ARBA00022692"/>
    </source>
</evidence>
<dbReference type="InterPro" id="IPR003660">
    <property type="entry name" value="HAMP_dom"/>
</dbReference>
<evidence type="ECO:0000256" key="9">
    <source>
        <dbReference type="ARBA" id="ARBA00022777"/>
    </source>
</evidence>
<dbReference type="InterPro" id="IPR036890">
    <property type="entry name" value="HATPase_C_sf"/>
</dbReference>
<keyword evidence="7 14" id="KW-0812">Transmembrane</keyword>
<evidence type="ECO:0000256" key="6">
    <source>
        <dbReference type="ARBA" id="ARBA00022679"/>
    </source>
</evidence>
<protein>
    <recommendedName>
        <fullName evidence="3">histidine kinase</fullName>
        <ecNumber evidence="3">2.7.13.3</ecNumber>
    </recommendedName>
</protein>
<feature type="domain" description="Histidine kinase" evidence="15">
    <location>
        <begin position="254"/>
        <end position="470"/>
    </location>
</feature>
<dbReference type="InterPro" id="IPR036097">
    <property type="entry name" value="HisK_dim/P_sf"/>
</dbReference>
<feature type="transmembrane region" description="Helical" evidence="14">
    <location>
        <begin position="170"/>
        <end position="191"/>
    </location>
</feature>
<dbReference type="InterPro" id="IPR005467">
    <property type="entry name" value="His_kinase_dom"/>
</dbReference>
<evidence type="ECO:0000259" key="15">
    <source>
        <dbReference type="PROSITE" id="PS50109"/>
    </source>
</evidence>
<dbReference type="InterPro" id="IPR003594">
    <property type="entry name" value="HATPase_dom"/>
</dbReference>
<evidence type="ECO:0000256" key="10">
    <source>
        <dbReference type="ARBA" id="ARBA00022840"/>
    </source>
</evidence>
<dbReference type="RefSeq" id="WP_257913526.1">
    <property type="nucleotide sequence ID" value="NZ_JANPWE010000005.1"/>
</dbReference>
<dbReference type="Gene3D" id="1.10.8.500">
    <property type="entry name" value="HAMP domain in histidine kinase"/>
    <property type="match status" value="1"/>
</dbReference>
<dbReference type="Gene3D" id="1.10.287.130">
    <property type="match status" value="1"/>
</dbReference>
<comment type="catalytic activity">
    <reaction evidence="1">
        <text>ATP + protein L-histidine = ADP + protein N-phospho-L-histidine.</text>
        <dbReference type="EC" id="2.7.13.3"/>
    </reaction>
</comment>
<accession>A0ABT1Y5G9</accession>
<dbReference type="SMART" id="SM00387">
    <property type="entry name" value="HATPase_c"/>
    <property type="match status" value="1"/>
</dbReference>
<keyword evidence="11 14" id="KW-1133">Transmembrane helix</keyword>
<evidence type="ECO:0000256" key="5">
    <source>
        <dbReference type="ARBA" id="ARBA00022553"/>
    </source>
</evidence>
<feature type="transmembrane region" description="Helical" evidence="14">
    <location>
        <begin position="12"/>
        <end position="32"/>
    </location>
</feature>
<dbReference type="EMBL" id="JANPWE010000005">
    <property type="protein sequence ID" value="MCR6546102.1"/>
    <property type="molecule type" value="Genomic_DNA"/>
</dbReference>
<evidence type="ECO:0000313" key="17">
    <source>
        <dbReference type="EMBL" id="MCR6546102.1"/>
    </source>
</evidence>
<keyword evidence="18" id="KW-1185">Reference proteome</keyword>
<keyword evidence="13 14" id="KW-0472">Membrane</keyword>
<keyword evidence="4" id="KW-1003">Cell membrane</keyword>
<dbReference type="SMART" id="SM00304">
    <property type="entry name" value="HAMP"/>
    <property type="match status" value="1"/>
</dbReference>